<gene>
    <name evidence="2" type="ORF">HGB38_01485</name>
</gene>
<protein>
    <submittedName>
        <fullName evidence="2">PaaI family thioesterase</fullName>
    </submittedName>
</protein>
<dbReference type="InterPro" id="IPR006683">
    <property type="entry name" value="Thioestr_dom"/>
</dbReference>
<proteinExistence type="predicted"/>
<dbReference type="EMBL" id="JAAXOS010000001">
    <property type="protein sequence ID" value="NKY24916.1"/>
    <property type="molecule type" value="Genomic_DNA"/>
</dbReference>
<dbReference type="PANTHER" id="PTHR43240">
    <property type="entry name" value="1,4-DIHYDROXY-2-NAPHTHOYL-COA THIOESTERASE 1"/>
    <property type="match status" value="1"/>
</dbReference>
<evidence type="ECO:0000313" key="2">
    <source>
        <dbReference type="EMBL" id="NKY24916.1"/>
    </source>
</evidence>
<keyword evidence="3" id="KW-1185">Reference proteome</keyword>
<accession>A0A7X6KZA3</accession>
<dbReference type="InterPro" id="IPR029069">
    <property type="entry name" value="HotDog_dom_sf"/>
</dbReference>
<sequence length="259" mass="27239">MAYPGVPSSLEERGRILRELGFVTRRVGDELHGRAEITPEMHVPGTAVLRTSVLATWADTVSGLLASLAMGPRVPVTLELDVNLYRPAPGTGEVRAVGRTVKAGRSVFVAEFEFSVDAEPIALGAASFMVAPDPDVQLPPRLSVELPPTTERLPMPLAERAGCLRVAPGTVVLPRSADGLNASDTINGGLLALAAEEAVLSLAPGDSLGFLGLRYVLGARVGPVVADARLHEGLGRVEVRDTGNDNRLTTLATARVFGR</sequence>
<dbReference type="AlphaFoldDB" id="A0A7X6KZA3"/>
<dbReference type="SUPFAM" id="SSF54637">
    <property type="entry name" value="Thioesterase/thiol ester dehydrase-isomerase"/>
    <property type="match status" value="1"/>
</dbReference>
<evidence type="ECO:0000259" key="1">
    <source>
        <dbReference type="Pfam" id="PF03061"/>
    </source>
</evidence>
<organism evidence="2 3">
    <name type="scientific">Nocardia gamkensis</name>
    <dbReference type="NCBI Taxonomy" id="352869"/>
    <lineage>
        <taxon>Bacteria</taxon>
        <taxon>Bacillati</taxon>
        <taxon>Actinomycetota</taxon>
        <taxon>Actinomycetes</taxon>
        <taxon>Mycobacteriales</taxon>
        <taxon>Nocardiaceae</taxon>
        <taxon>Nocardia</taxon>
    </lineage>
</organism>
<dbReference type="Pfam" id="PF03061">
    <property type="entry name" value="4HBT"/>
    <property type="match status" value="1"/>
</dbReference>
<evidence type="ECO:0000313" key="3">
    <source>
        <dbReference type="Proteomes" id="UP000540698"/>
    </source>
</evidence>
<reference evidence="2 3" key="1">
    <citation type="submission" date="2020-04" db="EMBL/GenBank/DDBJ databases">
        <title>MicrobeNet Type strains.</title>
        <authorList>
            <person name="Nicholson A.C."/>
        </authorList>
    </citation>
    <scope>NUCLEOTIDE SEQUENCE [LARGE SCALE GENOMIC DNA]</scope>
    <source>
        <strain evidence="2 3">DSM 44956</strain>
    </source>
</reference>
<feature type="domain" description="Thioesterase" evidence="1">
    <location>
        <begin position="53"/>
        <end position="114"/>
    </location>
</feature>
<dbReference type="Proteomes" id="UP000540698">
    <property type="component" value="Unassembled WGS sequence"/>
</dbReference>
<comment type="caution">
    <text evidence="2">The sequence shown here is derived from an EMBL/GenBank/DDBJ whole genome shotgun (WGS) entry which is preliminary data.</text>
</comment>
<dbReference type="Gene3D" id="3.10.129.10">
    <property type="entry name" value="Hotdog Thioesterase"/>
    <property type="match status" value="1"/>
</dbReference>
<name>A0A7X6KZA3_9NOCA</name>
<dbReference type="CDD" id="cd03443">
    <property type="entry name" value="PaaI_thioesterase"/>
    <property type="match status" value="1"/>
</dbReference>